<comment type="caution">
    <text evidence="3">The sequence shown here is derived from an EMBL/GenBank/DDBJ whole genome shotgun (WGS) entry which is preliminary data.</text>
</comment>
<keyword evidence="1" id="KW-0175">Coiled coil</keyword>
<name>A0AAP0EQ54_9MAGN</name>
<dbReference type="AlphaFoldDB" id="A0AAP0EQ54"/>
<gene>
    <name evidence="3" type="ORF">Scep_025197</name>
</gene>
<dbReference type="EMBL" id="JBBNAG010000011">
    <property type="protein sequence ID" value="KAK9093728.1"/>
    <property type="molecule type" value="Genomic_DNA"/>
</dbReference>
<feature type="coiled-coil region" evidence="1">
    <location>
        <begin position="24"/>
        <end position="51"/>
    </location>
</feature>
<sequence length="203" mass="23612">MQWNHLLLMQLNQIWEKNEKVMRTNILKEKMEKVEKEMKKEVEVNEQVEVAVVVVMGVEVKVKMITLKKMRNEMQVREIMKEVKVKRDKIPKKWWKWDVKVEQGLNAEHGQRIRRALDKCRSNMRARQAVNVIKAWKALPLRESDKAAAVKMIDKVLKLLIMFGSPTPCQPNSTPVEGASSSKRKPTAYAPSPSQQKGKKARK</sequence>
<reference evidence="3 4" key="1">
    <citation type="submission" date="2024-01" db="EMBL/GenBank/DDBJ databases">
        <title>Genome assemblies of Stephania.</title>
        <authorList>
            <person name="Yang L."/>
        </authorList>
    </citation>
    <scope>NUCLEOTIDE SEQUENCE [LARGE SCALE GENOMIC DNA]</scope>
    <source>
        <strain evidence="3">JXDWG</strain>
        <tissue evidence="3">Leaf</tissue>
    </source>
</reference>
<protein>
    <submittedName>
        <fullName evidence="3">Uncharacterized protein</fullName>
    </submittedName>
</protein>
<feature type="compositionally biased region" description="Polar residues" evidence="2">
    <location>
        <begin position="170"/>
        <end position="181"/>
    </location>
</feature>
<feature type="region of interest" description="Disordered" evidence="2">
    <location>
        <begin position="167"/>
        <end position="203"/>
    </location>
</feature>
<evidence type="ECO:0000256" key="2">
    <source>
        <dbReference type="SAM" id="MobiDB-lite"/>
    </source>
</evidence>
<evidence type="ECO:0000313" key="4">
    <source>
        <dbReference type="Proteomes" id="UP001419268"/>
    </source>
</evidence>
<accession>A0AAP0EQ54</accession>
<dbReference type="Proteomes" id="UP001419268">
    <property type="component" value="Unassembled WGS sequence"/>
</dbReference>
<organism evidence="3 4">
    <name type="scientific">Stephania cephalantha</name>
    <dbReference type="NCBI Taxonomy" id="152367"/>
    <lineage>
        <taxon>Eukaryota</taxon>
        <taxon>Viridiplantae</taxon>
        <taxon>Streptophyta</taxon>
        <taxon>Embryophyta</taxon>
        <taxon>Tracheophyta</taxon>
        <taxon>Spermatophyta</taxon>
        <taxon>Magnoliopsida</taxon>
        <taxon>Ranunculales</taxon>
        <taxon>Menispermaceae</taxon>
        <taxon>Menispermoideae</taxon>
        <taxon>Cissampelideae</taxon>
        <taxon>Stephania</taxon>
    </lineage>
</organism>
<proteinExistence type="predicted"/>
<evidence type="ECO:0000256" key="1">
    <source>
        <dbReference type="SAM" id="Coils"/>
    </source>
</evidence>
<keyword evidence="4" id="KW-1185">Reference proteome</keyword>
<evidence type="ECO:0000313" key="3">
    <source>
        <dbReference type="EMBL" id="KAK9093728.1"/>
    </source>
</evidence>